<organism evidence="1 2">
    <name type="scientific">Pendulispora brunnea</name>
    <dbReference type="NCBI Taxonomy" id="2905690"/>
    <lineage>
        <taxon>Bacteria</taxon>
        <taxon>Pseudomonadati</taxon>
        <taxon>Myxococcota</taxon>
        <taxon>Myxococcia</taxon>
        <taxon>Myxococcales</taxon>
        <taxon>Sorangiineae</taxon>
        <taxon>Pendulisporaceae</taxon>
        <taxon>Pendulispora</taxon>
    </lineage>
</organism>
<dbReference type="EMBL" id="CP089982">
    <property type="protein sequence ID" value="WXA99350.1"/>
    <property type="molecule type" value="Genomic_DNA"/>
</dbReference>
<evidence type="ECO:0000313" key="2">
    <source>
        <dbReference type="Proteomes" id="UP001379533"/>
    </source>
</evidence>
<sequence length="135" mass="15033">MLAAREYLMWDLSSDPVEVQKQLWEISDALKEPLKGKRARWSGRALFSRDEIEDEALDSDEVLAIAGGKLPVLFLNVTFDTNDVSSQDFAEWEARFGLHLLGEVIGKMTNARASKRFSIGRSSSVARWQTAAAGS</sequence>
<gene>
    <name evidence="1" type="ORF">LZC95_21325</name>
</gene>
<dbReference type="Proteomes" id="UP001379533">
    <property type="component" value="Chromosome"/>
</dbReference>
<name>A0ABZ2KQM9_9BACT</name>
<proteinExistence type="predicted"/>
<keyword evidence="2" id="KW-1185">Reference proteome</keyword>
<evidence type="ECO:0000313" key="1">
    <source>
        <dbReference type="EMBL" id="WXA99350.1"/>
    </source>
</evidence>
<reference evidence="1 2" key="1">
    <citation type="submission" date="2021-12" db="EMBL/GenBank/DDBJ databases">
        <title>Discovery of the Pendulisporaceae a myxobacterial family with distinct sporulation behavior and unique specialized metabolism.</title>
        <authorList>
            <person name="Garcia R."/>
            <person name="Popoff A."/>
            <person name="Bader C.D."/>
            <person name="Loehr J."/>
            <person name="Walesch S."/>
            <person name="Walt C."/>
            <person name="Boldt J."/>
            <person name="Bunk B."/>
            <person name="Haeckl F.J.F.P.J."/>
            <person name="Gunesch A.P."/>
            <person name="Birkelbach J."/>
            <person name="Nuebel U."/>
            <person name="Pietschmann T."/>
            <person name="Bach T."/>
            <person name="Mueller R."/>
        </authorList>
    </citation>
    <scope>NUCLEOTIDE SEQUENCE [LARGE SCALE GENOMIC DNA]</scope>
    <source>
        <strain evidence="1 2">MSr12523</strain>
    </source>
</reference>
<accession>A0ABZ2KQM9</accession>
<protein>
    <submittedName>
        <fullName evidence="1">Uncharacterized protein</fullName>
    </submittedName>
</protein>
<dbReference type="RefSeq" id="WP_394849985.1">
    <property type="nucleotide sequence ID" value="NZ_CP089982.1"/>
</dbReference>